<sequence length="1042" mass="111654">MLRRGLVQLMAFLLVALPALGVPANDSHAESSRIAVIKEMSGDVKVQKAGGSKAFRAFAKLSLKQGDILTTGKDGEATLVFSNGSSSDDSMTVSGNTTLTFSKLSGKSGSVTKVSMLKGTVWSDVKSIKTKDDEFQLETPTAVMGVRGTDFFTTVSPLTGGTNLFVFAGVVHTDSSLAAGSLPSSGTPSQGYLVYPTQQIYLPGQSSPESPIVTFIDPADIVGQASPEVIKAILMSKEKIDEENRSLIDQMNQDQSITGIVGIDPDLYIQNLNSMIGAMLQGAVAGGDMTRAQLDLLLNQIFQQTGKKVDVSDTNYRLTDDQKLSLEELQKRKLADQQASLEKKKQQEGAPFSLIEQLRREREQQEAANQALLEKLRLQAESRLLDQLSDAQKAAYEAAKKLNEGTSGPVISQPTTPSLSANSLLGSLELTGAVLSPAFDASKTAYMTSVANNVTQLALKLSVQDNKASVTVNGTAPTGGSVSVPLNVGSNTISIVVTAENGSKMTYTITATRAEAPPSGNTGLTSLQLVEVGGRATYDATSDGSDWSVRVPASWQYASLKFVPADASSKLVLNGREYAASDLVPLSLATETVSFQIKASDGTSAGYELHIAREASSIATVTSGAYTVSETGSVSETISNVPYGTAKIDFLAALMKGDPNQTWDETGLSDPIANGDILKVTAEDGGTIKQYAISLKVEVPLGINHWTTTLDGTETSWSYDGEESGTNGEIPSKTHYYSLYLTAIPTSLQVGFDFADNAAGAMLYKEYDENPIANFSQSPDPVSLEVYEGNNTFSLNYQVEDDQGEATEIKLILNVYVGVPAFDGFNVLSENDWEHNYQSPSLTVNPTGPHSFSAFTGSYLNPDNNRLVMRGGMMESGMEVLVNGAEASSDGVYYMELNEAWNTITVRLYNGPDWTEANRHGTAAEYTLDVYNGDQFPEDTMGLESLNGTDSYGEPREFGKDGPEWFGWLPSGAEFVDLAPIARSGGSVEGALIPIPGTDDWQWAKKTGDRYRIPLNTNEVYIVTEQDGHLWSESVSISWGSL</sequence>
<evidence type="ECO:0000256" key="2">
    <source>
        <dbReference type="SAM" id="SignalP"/>
    </source>
</evidence>
<dbReference type="InterPro" id="IPR025883">
    <property type="entry name" value="Cadherin-like_domain"/>
</dbReference>
<dbReference type="PANTHER" id="PTHR38731:SF1">
    <property type="entry name" value="FECR PROTEIN DOMAIN-CONTAINING PROTEIN"/>
    <property type="match status" value="1"/>
</dbReference>
<evidence type="ECO:0000256" key="1">
    <source>
        <dbReference type="SAM" id="Coils"/>
    </source>
</evidence>
<feature type="domain" description="Cadherin-like beta-sandwich-like" evidence="4">
    <location>
        <begin position="430"/>
        <end position="513"/>
    </location>
</feature>
<dbReference type="Pfam" id="PF12733">
    <property type="entry name" value="Cadherin-like"/>
    <property type="match status" value="1"/>
</dbReference>
<evidence type="ECO:0000259" key="4">
    <source>
        <dbReference type="Pfam" id="PF12733"/>
    </source>
</evidence>
<dbReference type="InterPro" id="IPR006860">
    <property type="entry name" value="FecR"/>
</dbReference>
<dbReference type="RefSeq" id="WP_185130654.1">
    <property type="nucleotide sequence ID" value="NZ_JACJVO010000024.1"/>
</dbReference>
<feature type="domain" description="FecR protein" evidence="3">
    <location>
        <begin position="68"/>
        <end position="171"/>
    </location>
</feature>
<name>A0A7X0SNB3_9BACL</name>
<feature type="chain" id="PRO_5038919016" evidence="2">
    <location>
        <begin position="22"/>
        <end position="1042"/>
    </location>
</feature>
<dbReference type="InterPro" id="IPR010916">
    <property type="entry name" value="TonB_box_CS"/>
</dbReference>
<dbReference type="PROSITE" id="PS00430">
    <property type="entry name" value="TONB_DEPENDENT_REC_1"/>
    <property type="match status" value="1"/>
</dbReference>
<gene>
    <name evidence="5" type="ORF">H7C18_18890</name>
</gene>
<keyword evidence="2" id="KW-0732">Signal</keyword>
<evidence type="ECO:0000313" key="5">
    <source>
        <dbReference type="EMBL" id="MBB6732986.1"/>
    </source>
</evidence>
<dbReference type="Pfam" id="PF04773">
    <property type="entry name" value="FecR"/>
    <property type="match status" value="1"/>
</dbReference>
<organism evidence="5 6">
    <name type="scientific">Cohnella zeiphila</name>
    <dbReference type="NCBI Taxonomy" id="2761120"/>
    <lineage>
        <taxon>Bacteria</taxon>
        <taxon>Bacillati</taxon>
        <taxon>Bacillota</taxon>
        <taxon>Bacilli</taxon>
        <taxon>Bacillales</taxon>
        <taxon>Paenibacillaceae</taxon>
        <taxon>Cohnella</taxon>
    </lineage>
</organism>
<dbReference type="EMBL" id="JACJVO010000024">
    <property type="protein sequence ID" value="MBB6732986.1"/>
    <property type="molecule type" value="Genomic_DNA"/>
</dbReference>
<keyword evidence="1" id="KW-0175">Coiled coil</keyword>
<dbReference type="AlphaFoldDB" id="A0A7X0SNB3"/>
<feature type="coiled-coil region" evidence="1">
    <location>
        <begin position="327"/>
        <end position="375"/>
    </location>
</feature>
<evidence type="ECO:0000313" key="6">
    <source>
        <dbReference type="Proteomes" id="UP000564644"/>
    </source>
</evidence>
<keyword evidence="6" id="KW-1185">Reference proteome</keyword>
<evidence type="ECO:0000259" key="3">
    <source>
        <dbReference type="Pfam" id="PF04773"/>
    </source>
</evidence>
<dbReference type="CDD" id="cd22249">
    <property type="entry name" value="UDM1_RNF168_RNF169-like"/>
    <property type="match status" value="1"/>
</dbReference>
<comment type="caution">
    <text evidence="5">The sequence shown here is derived from an EMBL/GenBank/DDBJ whole genome shotgun (WGS) entry which is preliminary data.</text>
</comment>
<accession>A0A7X0SNB3</accession>
<dbReference type="Proteomes" id="UP000564644">
    <property type="component" value="Unassembled WGS sequence"/>
</dbReference>
<dbReference type="Gene3D" id="2.60.120.1440">
    <property type="match status" value="1"/>
</dbReference>
<proteinExistence type="predicted"/>
<dbReference type="PANTHER" id="PTHR38731">
    <property type="entry name" value="LIPL45-RELATED LIPOPROTEIN-RELATED"/>
    <property type="match status" value="1"/>
</dbReference>
<feature type="signal peptide" evidence="2">
    <location>
        <begin position="1"/>
        <end position="21"/>
    </location>
</feature>
<reference evidence="5 6" key="1">
    <citation type="submission" date="2020-08" db="EMBL/GenBank/DDBJ databases">
        <title>Cohnella phylogeny.</title>
        <authorList>
            <person name="Dunlap C."/>
        </authorList>
    </citation>
    <scope>NUCLEOTIDE SEQUENCE [LARGE SCALE GENOMIC DNA]</scope>
    <source>
        <strain evidence="5 6">CBP 2801</strain>
    </source>
</reference>
<protein>
    <submittedName>
        <fullName evidence="5">Cadherin-like beta sandwich domain-containing protein</fullName>
    </submittedName>
</protein>